<dbReference type="EMBL" id="CP045893">
    <property type="protein sequence ID" value="QQP53612.1"/>
    <property type="molecule type" value="Genomic_DNA"/>
</dbReference>
<evidence type="ECO:0000313" key="1">
    <source>
        <dbReference type="EMBL" id="QQP53612.1"/>
    </source>
</evidence>
<evidence type="ECO:0000313" key="2">
    <source>
        <dbReference type="Proteomes" id="UP000595437"/>
    </source>
</evidence>
<reference evidence="2" key="1">
    <citation type="submission" date="2021-01" db="EMBL/GenBank/DDBJ databases">
        <title>Caligus Genome Assembly.</title>
        <authorList>
            <person name="Gallardo-Escarate C."/>
        </authorList>
    </citation>
    <scope>NUCLEOTIDE SEQUENCE [LARGE SCALE GENOMIC DNA]</scope>
</reference>
<dbReference type="OrthoDB" id="8374233at2759"/>
<dbReference type="Proteomes" id="UP000595437">
    <property type="component" value="Chromosome 4"/>
</dbReference>
<dbReference type="AlphaFoldDB" id="A0A7T8KCY5"/>
<organism evidence="1 2">
    <name type="scientific">Caligus rogercresseyi</name>
    <name type="common">Sea louse</name>
    <dbReference type="NCBI Taxonomy" id="217165"/>
    <lineage>
        <taxon>Eukaryota</taxon>
        <taxon>Metazoa</taxon>
        <taxon>Ecdysozoa</taxon>
        <taxon>Arthropoda</taxon>
        <taxon>Crustacea</taxon>
        <taxon>Multicrustacea</taxon>
        <taxon>Hexanauplia</taxon>
        <taxon>Copepoda</taxon>
        <taxon>Siphonostomatoida</taxon>
        <taxon>Caligidae</taxon>
        <taxon>Caligus</taxon>
    </lineage>
</organism>
<gene>
    <name evidence="1" type="ORF">FKW44_006143</name>
</gene>
<keyword evidence="2" id="KW-1185">Reference proteome</keyword>
<protein>
    <submittedName>
        <fullName evidence="1">Uncharacterized protein</fullName>
    </submittedName>
</protein>
<accession>A0A7T8KCY5</accession>
<name>A0A7T8KCY5_CALRO</name>
<proteinExistence type="predicted"/>
<sequence>MKHLAANMNVDKKTIRTAVHEDLRSKSYELKVRQCCLRSQRPKLALGQFAHVLVEGDLAPSSPNCNPLNYYVWGVLERESNK</sequence>